<dbReference type="Proteomes" id="UP000184295">
    <property type="component" value="Unassembled WGS sequence"/>
</dbReference>
<evidence type="ECO:0000313" key="2">
    <source>
        <dbReference type="Proteomes" id="UP000184295"/>
    </source>
</evidence>
<dbReference type="STRING" id="1121881.SAMN02745225_00284"/>
<reference evidence="2" key="1">
    <citation type="submission" date="2016-11" db="EMBL/GenBank/DDBJ databases">
        <authorList>
            <person name="Varghese N."/>
            <person name="Submissions S."/>
        </authorList>
    </citation>
    <scope>NUCLEOTIDE SEQUENCE [LARGE SCALE GENOMIC DNA]</scope>
    <source>
        <strain evidence="2">DSM 19514</strain>
    </source>
</reference>
<evidence type="ECO:0000313" key="1">
    <source>
        <dbReference type="EMBL" id="SHE31620.1"/>
    </source>
</evidence>
<accession>A0A1M4SHE7</accession>
<dbReference type="AlphaFoldDB" id="A0A1M4SHE7"/>
<proteinExistence type="predicted"/>
<gene>
    <name evidence="1" type="ORF">SAMN02745225_00284</name>
</gene>
<name>A0A1M4SHE7_9ACTN</name>
<protein>
    <submittedName>
        <fullName evidence="1">Uncharacterized protein</fullName>
    </submittedName>
</protein>
<sequence>MASRLGWLGLGVTIGSIATVRVERALRQKIRSMAPDAVARSVSQEIARTKDDLLESMKEGVRVARLERLSLKDLSVQVDGGRIQEFIHLPSGGIGAEGHLKVNDSLRRRRLGDSIRKETDRKAVHGL</sequence>
<keyword evidence="2" id="KW-1185">Reference proteome</keyword>
<organism evidence="1 2">
    <name type="scientific">Ferrithrix thermotolerans DSM 19514</name>
    <dbReference type="NCBI Taxonomy" id="1121881"/>
    <lineage>
        <taxon>Bacteria</taxon>
        <taxon>Bacillati</taxon>
        <taxon>Actinomycetota</taxon>
        <taxon>Acidimicrobiia</taxon>
        <taxon>Acidimicrobiales</taxon>
        <taxon>Acidimicrobiaceae</taxon>
        <taxon>Ferrithrix</taxon>
    </lineage>
</organism>
<dbReference type="RefSeq" id="WP_072787996.1">
    <property type="nucleotide sequence ID" value="NZ_FQUL01000002.1"/>
</dbReference>
<dbReference type="EMBL" id="FQUL01000002">
    <property type="protein sequence ID" value="SHE31620.1"/>
    <property type="molecule type" value="Genomic_DNA"/>
</dbReference>